<name>A0A1S3BRK5_CUCME</name>
<dbReference type="InterPro" id="IPR019787">
    <property type="entry name" value="Znf_PHD-finger"/>
</dbReference>
<dbReference type="GeneID" id="103492766"/>
<dbReference type="OrthoDB" id="1935339at2759"/>
<dbReference type="Gene3D" id="3.30.40.10">
    <property type="entry name" value="Zinc/RING finger domain, C3HC4 (zinc finger)"/>
    <property type="match status" value="1"/>
</dbReference>
<dbReference type="CDD" id="cd17738">
    <property type="entry name" value="BRCT_TopBP1_rpt7"/>
    <property type="match status" value="1"/>
</dbReference>
<feature type="compositionally biased region" description="Basic and acidic residues" evidence="5">
    <location>
        <begin position="532"/>
        <end position="542"/>
    </location>
</feature>
<dbReference type="KEGG" id="cmo:103492766"/>
<organism evidence="8 9">
    <name type="scientific">Cucumis melo</name>
    <name type="common">Muskmelon</name>
    <dbReference type="NCBI Taxonomy" id="3656"/>
    <lineage>
        <taxon>Eukaryota</taxon>
        <taxon>Viridiplantae</taxon>
        <taxon>Streptophyta</taxon>
        <taxon>Embryophyta</taxon>
        <taxon>Tracheophyta</taxon>
        <taxon>Spermatophyta</taxon>
        <taxon>Magnoliopsida</taxon>
        <taxon>eudicotyledons</taxon>
        <taxon>Gunneridae</taxon>
        <taxon>Pentapetalae</taxon>
        <taxon>rosids</taxon>
        <taxon>fabids</taxon>
        <taxon>Cucurbitales</taxon>
        <taxon>Cucurbitaceae</taxon>
        <taxon>Benincaseae</taxon>
        <taxon>Cucumis</taxon>
    </lineage>
</organism>
<evidence type="ECO:0000256" key="1">
    <source>
        <dbReference type="ARBA" id="ARBA00022723"/>
    </source>
</evidence>
<feature type="domain" description="BRCT" evidence="7">
    <location>
        <begin position="1061"/>
        <end position="1143"/>
    </location>
</feature>
<dbReference type="Pfam" id="PF12738">
    <property type="entry name" value="PTCB-BRCT"/>
    <property type="match status" value="1"/>
</dbReference>
<dbReference type="InterPro" id="IPR036420">
    <property type="entry name" value="BRCT_dom_sf"/>
</dbReference>
<dbReference type="Pfam" id="PF00533">
    <property type="entry name" value="BRCT"/>
    <property type="match status" value="1"/>
</dbReference>
<keyword evidence="1" id="KW-0479">Metal-binding</keyword>
<dbReference type="InterPro" id="IPR013083">
    <property type="entry name" value="Znf_RING/FYVE/PHD"/>
</dbReference>
<feature type="compositionally biased region" description="Basic residues" evidence="5">
    <location>
        <begin position="954"/>
        <end position="972"/>
    </location>
</feature>
<dbReference type="PANTHER" id="PTHR47181:SF2">
    <property type="entry name" value="BRCA1 C TERMINUS DOMAIN CONTAINING PROTEIN, EXPRESSED"/>
    <property type="match status" value="1"/>
</dbReference>
<gene>
    <name evidence="9" type="primary">LOC103492766</name>
</gene>
<dbReference type="InterPro" id="IPR044254">
    <property type="entry name" value="At4g02110-like"/>
</dbReference>
<feature type="region of interest" description="Disordered" evidence="5">
    <location>
        <begin position="512"/>
        <end position="551"/>
    </location>
</feature>
<dbReference type="FunCoup" id="A0A1S3BRK5">
    <property type="interactions" value="44"/>
</dbReference>
<feature type="region of interest" description="Disordered" evidence="5">
    <location>
        <begin position="936"/>
        <end position="980"/>
    </location>
</feature>
<reference evidence="9" key="2">
    <citation type="submission" date="2025-08" db="UniProtKB">
        <authorList>
            <consortium name="RefSeq"/>
        </authorList>
    </citation>
    <scope>IDENTIFICATION</scope>
    <source>
        <tissue evidence="9">Stem</tissue>
    </source>
</reference>
<feature type="region of interest" description="Disordered" evidence="5">
    <location>
        <begin position="563"/>
        <end position="602"/>
    </location>
</feature>
<dbReference type="PROSITE" id="PS50016">
    <property type="entry name" value="ZF_PHD_2"/>
    <property type="match status" value="1"/>
</dbReference>
<dbReference type="SUPFAM" id="SSF57903">
    <property type="entry name" value="FYVE/PHD zinc finger"/>
    <property type="match status" value="1"/>
</dbReference>
<dbReference type="InterPro" id="IPR011011">
    <property type="entry name" value="Znf_FYVE_PHD"/>
</dbReference>
<dbReference type="SMR" id="A0A1S3BRK5"/>
<dbReference type="Proteomes" id="UP001652600">
    <property type="component" value="Chromosome 1"/>
</dbReference>
<reference evidence="8" key="1">
    <citation type="submission" date="2025-05" db="UniProtKB">
        <authorList>
            <consortium name="RefSeq"/>
        </authorList>
    </citation>
    <scope>NUCLEOTIDE SEQUENCE [LARGE SCALE GENOMIC DNA]</scope>
</reference>
<dbReference type="Gene3D" id="3.40.50.10190">
    <property type="entry name" value="BRCT domain"/>
    <property type="match status" value="4"/>
</dbReference>
<sequence>MEIDYSCQPFSGVHFVLFGFNSVDEKQVRSKLIDGGGVDVGQYGPSCSHVIVDKNKIVYDDPVCVAARNDGKLLVTGLWVDHRYDSGLLADATSVLYRPLRELNGIPGAKSLIMCLTGYQRQDRDDVMTMVGLIGAQFSKPLVANKVTHLICYKFEGDKYELAKRLRTIKLVNHRWLEDCLREWMLLPESNYNMSGYDMEMLEAEAKDSEEESNSGITKQKHFARRNTKSPDNIKFGLHSTSEISNTVPASKTLDGRTNFADTKSMLTVPTTNTEFIPSGKFDKHDAVREPICQEVDVFSTPWDSMSFDMHATTSESLKQEVKNEVVTSPSNAARSPQLCATSYSRRTSLKSPLPLFSGERLERADASCKIATGEIKDTSGVDVSLEKMEQVTYATFSGHEQNSSRGTGLFGKGDSNARLPLKSISDVSYDVPRSHSMSENTKSCTLNNPSADEKFLGLEMSRVSLNHDDSGKRCAKILQHSRASTDISSPIKKPFTCDLPFSNSVRSPTEYVAEGSLKTPRTPFQISGKDLSPDKPNELSHDCGISGDLVGKTKETNRQQNGVLAASESDSGTKATKTKSASPSSLSSSVIQNNDLHSKPRRIKMFAKKSLGSRPKLGSGSHRGSILLNKTTSLNDSVSSSCGNGENLFSSSPQDVSIGVKKVVETADKGDLSHKYEVMDEDDKTSDPENKEADFEHQMIDTENFMEVPHISDDDKVAKQISAGVKCNNSASMLEDTIPSGPLQEMIERKAPLSIGNAQLDELRLEDEKSKMNVGDRGPTEDKMLINSSKAKSKQGKVCKAPPRKKNGKTGKRPQLVAAGLNTEVHTIPDNISEKVNVPCEAMDEDDKTSDLENKEADFEQQMIDTDKLNEVPLISDDHKLAKEIASGVKCNNSTRVLDDTIPSGTLEEVLEPKATVSIENVQLDELSLEYEKSKLNVGDRGPTEEKMLKNSSKAKPKQGKVSKAPSRKKNEKTGKKPQLVAAGLNTEVHTIPDYKSEKENVPCDVGDKTSHIVEHCDKITVESNTKQRKVTKKSSEISANSSMEIEEVLREVKPEPVCFILSGHRLERKEFQKVIKHLKGRVCRDSHQWSYQATHFIAPDPVRRTEKFFSAAASGRWILKSDYLTDSSQAGKLLNEEPYEWYKKGLTEDGAINLEAPRKWRLLREKTGHGAFYGLRIIIYGECIAPPLDTLKRAVKAGDGTILATSPPYTKFLESGVDFAVVGPGMPRADTWVQEFLNNEIPCVAADYLVEYVCKPGYSLDKHVLYNTHAWAERSFSNLRSKAEEVAEDASSQDDCSDNDIACQECGSRDRGEVMLICGNEDGSSGCGIGMHTDCCNPPLLDIPEGDWFCSDCINSRNSNSSNKRKKGVSVKRK</sequence>
<evidence type="ECO:0000256" key="4">
    <source>
        <dbReference type="PROSITE-ProRule" id="PRU00146"/>
    </source>
</evidence>
<evidence type="ECO:0000313" key="9">
    <source>
        <dbReference type="RefSeq" id="XP_008451492.1"/>
    </source>
</evidence>
<dbReference type="SMART" id="SM00249">
    <property type="entry name" value="PHD"/>
    <property type="match status" value="1"/>
</dbReference>
<dbReference type="InterPro" id="IPR001357">
    <property type="entry name" value="BRCT_dom"/>
</dbReference>
<dbReference type="SMART" id="SM00292">
    <property type="entry name" value="BRCT"/>
    <property type="match status" value="4"/>
</dbReference>
<evidence type="ECO:0000256" key="5">
    <source>
        <dbReference type="SAM" id="MobiDB-lite"/>
    </source>
</evidence>
<evidence type="ECO:0000256" key="2">
    <source>
        <dbReference type="ARBA" id="ARBA00022771"/>
    </source>
</evidence>
<accession>A0A1S3BRK5</accession>
<dbReference type="PANTHER" id="PTHR47181">
    <property type="entry name" value="BRCA1 C TERMINUS DOMAIN CONTAINING PROTEIN, EXPRESSED"/>
    <property type="match status" value="1"/>
</dbReference>
<dbReference type="PROSITE" id="PS50172">
    <property type="entry name" value="BRCT"/>
    <property type="match status" value="2"/>
</dbReference>
<keyword evidence="3" id="KW-0862">Zinc</keyword>
<dbReference type="eggNOG" id="KOG0825">
    <property type="taxonomic scope" value="Eukaryota"/>
</dbReference>
<evidence type="ECO:0000256" key="3">
    <source>
        <dbReference type="ARBA" id="ARBA00022833"/>
    </source>
</evidence>
<dbReference type="InterPro" id="IPR001965">
    <property type="entry name" value="Znf_PHD"/>
</dbReference>
<dbReference type="GO" id="GO:0008270">
    <property type="term" value="F:zinc ion binding"/>
    <property type="evidence" value="ECO:0007669"/>
    <property type="project" value="UniProtKB-KW"/>
</dbReference>
<feature type="domain" description="BRCT" evidence="7">
    <location>
        <begin position="110"/>
        <end position="194"/>
    </location>
</feature>
<dbReference type="RefSeq" id="XP_008451492.1">
    <property type="nucleotide sequence ID" value="XM_008453270.3"/>
</dbReference>
<dbReference type="SUPFAM" id="SSF52113">
    <property type="entry name" value="BRCT domain"/>
    <property type="match status" value="3"/>
</dbReference>
<dbReference type="eggNOG" id="KOG1929">
    <property type="taxonomic scope" value="Eukaryota"/>
</dbReference>
<feature type="domain" description="PHD-type" evidence="6">
    <location>
        <begin position="1302"/>
        <end position="1358"/>
    </location>
</feature>
<protein>
    <submittedName>
        <fullName evidence="9">BRCT domain-containing protein At4g02110 isoform X1</fullName>
    </submittedName>
</protein>
<feature type="region of interest" description="Disordered" evidence="5">
    <location>
        <begin position="771"/>
        <end position="815"/>
    </location>
</feature>
<keyword evidence="8" id="KW-1185">Reference proteome</keyword>
<dbReference type="InParanoid" id="A0A1S3BRK5"/>
<dbReference type="Pfam" id="PF00628">
    <property type="entry name" value="PHD"/>
    <property type="match status" value="1"/>
</dbReference>
<evidence type="ECO:0000313" key="8">
    <source>
        <dbReference type="Proteomes" id="UP001652600"/>
    </source>
</evidence>
<evidence type="ECO:0000259" key="7">
    <source>
        <dbReference type="PROSITE" id="PS50172"/>
    </source>
</evidence>
<keyword evidence="2 4" id="KW-0863">Zinc-finger</keyword>
<evidence type="ECO:0000259" key="6">
    <source>
        <dbReference type="PROSITE" id="PS50016"/>
    </source>
</evidence>
<feature type="compositionally biased region" description="Basic residues" evidence="5">
    <location>
        <begin position="792"/>
        <end position="813"/>
    </location>
</feature>
<feature type="compositionally biased region" description="Low complexity" evidence="5">
    <location>
        <begin position="570"/>
        <end position="590"/>
    </location>
</feature>
<proteinExistence type="predicted"/>